<keyword evidence="4" id="KW-1185">Reference proteome</keyword>
<accession>A0A316A7F6</accession>
<dbReference type="Gene3D" id="3.40.50.720">
    <property type="entry name" value="NAD(P)-binding Rossmann-like Domain"/>
    <property type="match status" value="1"/>
</dbReference>
<evidence type="ECO:0000256" key="1">
    <source>
        <dbReference type="ARBA" id="ARBA00006484"/>
    </source>
</evidence>
<evidence type="ECO:0000313" key="4">
    <source>
        <dbReference type="Proteomes" id="UP000245469"/>
    </source>
</evidence>
<dbReference type="AlphaFoldDB" id="A0A316A7F6"/>
<dbReference type="PANTHER" id="PTHR42760">
    <property type="entry name" value="SHORT-CHAIN DEHYDROGENASES/REDUCTASES FAMILY MEMBER"/>
    <property type="match status" value="1"/>
</dbReference>
<dbReference type="PRINTS" id="PR00081">
    <property type="entry name" value="GDHRDH"/>
</dbReference>
<dbReference type="CDD" id="cd05233">
    <property type="entry name" value="SDR_c"/>
    <property type="match status" value="1"/>
</dbReference>
<evidence type="ECO:0000313" key="3">
    <source>
        <dbReference type="EMBL" id="PWJ52754.1"/>
    </source>
</evidence>
<dbReference type="InterPro" id="IPR036291">
    <property type="entry name" value="NAD(P)-bd_dom_sf"/>
</dbReference>
<sequence>MAVELDVTDAAAVRAAVTAADTCSAARRLTTAVACAGVARRTAALTLDARDADAALADLDLTLAVNVRGTFLLLQAAAAVMAPRGEGSIVTVASTSAFTASSTPMLAYDASKGAVKMLTQAAARELGPHGVRVNGVAPGTMDTPLMRALGADDAALSRMVQSRIPLGRLGGVSEVAEVVAWLSSPQASYVTGQLVVADGGWLA</sequence>
<dbReference type="Proteomes" id="UP000245469">
    <property type="component" value="Unassembled WGS sequence"/>
</dbReference>
<gene>
    <name evidence="3" type="ORF">BXY45_1176</name>
</gene>
<name>A0A316A7F6_9ACTN</name>
<dbReference type="PANTHER" id="PTHR42760:SF133">
    <property type="entry name" value="3-OXOACYL-[ACYL-CARRIER-PROTEIN] REDUCTASE"/>
    <property type="match status" value="1"/>
</dbReference>
<dbReference type="SUPFAM" id="SSF51735">
    <property type="entry name" value="NAD(P)-binding Rossmann-fold domains"/>
    <property type="match status" value="1"/>
</dbReference>
<keyword evidence="2" id="KW-0560">Oxidoreductase</keyword>
<protein>
    <submittedName>
        <fullName evidence="3">NAD(P)-dependent dehydrogenase (Short-subunit alcohol dehydrogenase family)</fullName>
    </submittedName>
</protein>
<dbReference type="GO" id="GO:0016616">
    <property type="term" value="F:oxidoreductase activity, acting on the CH-OH group of donors, NAD or NADP as acceptor"/>
    <property type="evidence" value="ECO:0007669"/>
    <property type="project" value="TreeGrafter"/>
</dbReference>
<organism evidence="3 4">
    <name type="scientific">Quadrisphaera granulorum</name>
    <dbReference type="NCBI Taxonomy" id="317664"/>
    <lineage>
        <taxon>Bacteria</taxon>
        <taxon>Bacillati</taxon>
        <taxon>Actinomycetota</taxon>
        <taxon>Actinomycetes</taxon>
        <taxon>Kineosporiales</taxon>
        <taxon>Kineosporiaceae</taxon>
        <taxon>Quadrisphaera</taxon>
    </lineage>
</organism>
<dbReference type="InterPro" id="IPR002347">
    <property type="entry name" value="SDR_fam"/>
</dbReference>
<dbReference type="Pfam" id="PF13561">
    <property type="entry name" value="adh_short_C2"/>
    <property type="match status" value="1"/>
</dbReference>
<comment type="similarity">
    <text evidence="1">Belongs to the short-chain dehydrogenases/reductases (SDR) family.</text>
</comment>
<reference evidence="3 4" key="1">
    <citation type="submission" date="2018-03" db="EMBL/GenBank/DDBJ databases">
        <title>Genomic Encyclopedia of Archaeal and Bacterial Type Strains, Phase II (KMG-II): from individual species to whole genera.</title>
        <authorList>
            <person name="Goeker M."/>
        </authorList>
    </citation>
    <scope>NUCLEOTIDE SEQUENCE [LARGE SCALE GENOMIC DNA]</scope>
    <source>
        <strain evidence="3 4">DSM 44889</strain>
    </source>
</reference>
<proteinExistence type="inferred from homology"/>
<dbReference type="EMBL" id="QGDQ01000017">
    <property type="protein sequence ID" value="PWJ52754.1"/>
    <property type="molecule type" value="Genomic_DNA"/>
</dbReference>
<comment type="caution">
    <text evidence="3">The sequence shown here is derived from an EMBL/GenBank/DDBJ whole genome shotgun (WGS) entry which is preliminary data.</text>
</comment>
<evidence type="ECO:0000256" key="2">
    <source>
        <dbReference type="ARBA" id="ARBA00023002"/>
    </source>
</evidence>